<sequence length="90" mass="9943">MLIEFLELGFSAAAALAGGFFIVLLIRYILESVVGQASTLHSMILQLDNRVKTMNNDVIRIDTLISQVVGIRPDLDRIARADGKKDARKD</sequence>
<organism evidence="2">
    <name type="scientific">marine metagenome</name>
    <dbReference type="NCBI Taxonomy" id="408172"/>
    <lineage>
        <taxon>unclassified sequences</taxon>
        <taxon>metagenomes</taxon>
        <taxon>ecological metagenomes</taxon>
    </lineage>
</organism>
<keyword evidence="1" id="KW-1133">Transmembrane helix</keyword>
<gene>
    <name evidence="2" type="ORF">METZ01_LOCUS234360</name>
</gene>
<accession>A0A382H2G3</accession>
<proteinExistence type="predicted"/>
<dbReference type="AlphaFoldDB" id="A0A382H2G3"/>
<protein>
    <submittedName>
        <fullName evidence="2">Uncharacterized protein</fullName>
    </submittedName>
</protein>
<evidence type="ECO:0000256" key="1">
    <source>
        <dbReference type="SAM" id="Phobius"/>
    </source>
</evidence>
<evidence type="ECO:0000313" key="2">
    <source>
        <dbReference type="EMBL" id="SVB81506.1"/>
    </source>
</evidence>
<keyword evidence="1" id="KW-0812">Transmembrane</keyword>
<dbReference type="EMBL" id="UINC01058815">
    <property type="protein sequence ID" value="SVB81506.1"/>
    <property type="molecule type" value="Genomic_DNA"/>
</dbReference>
<feature type="transmembrane region" description="Helical" evidence="1">
    <location>
        <begin position="12"/>
        <end position="30"/>
    </location>
</feature>
<reference evidence="2" key="1">
    <citation type="submission" date="2018-05" db="EMBL/GenBank/DDBJ databases">
        <authorList>
            <person name="Lanie J.A."/>
            <person name="Ng W.-L."/>
            <person name="Kazmierczak K.M."/>
            <person name="Andrzejewski T.M."/>
            <person name="Davidsen T.M."/>
            <person name="Wayne K.J."/>
            <person name="Tettelin H."/>
            <person name="Glass J.I."/>
            <person name="Rusch D."/>
            <person name="Podicherti R."/>
            <person name="Tsui H.-C.T."/>
            <person name="Winkler M.E."/>
        </authorList>
    </citation>
    <scope>NUCLEOTIDE SEQUENCE</scope>
</reference>
<keyword evidence="1" id="KW-0472">Membrane</keyword>
<name>A0A382H2G3_9ZZZZ</name>